<dbReference type="EMBL" id="JAYMRP010000062">
    <property type="protein sequence ID" value="MFB8777928.1"/>
    <property type="molecule type" value="Genomic_DNA"/>
</dbReference>
<organism evidence="2 3">
    <name type="scientific">Streptomyces broussonetiae</name>
    <dbReference type="NCBI Taxonomy" id="2686304"/>
    <lineage>
        <taxon>Bacteria</taxon>
        <taxon>Bacillati</taxon>
        <taxon>Actinomycetota</taxon>
        <taxon>Actinomycetes</taxon>
        <taxon>Kitasatosporales</taxon>
        <taxon>Streptomycetaceae</taxon>
        <taxon>Streptomyces</taxon>
    </lineage>
</organism>
<evidence type="ECO:0000256" key="1">
    <source>
        <dbReference type="SAM" id="MobiDB-lite"/>
    </source>
</evidence>
<comment type="caution">
    <text evidence="2">The sequence shown here is derived from an EMBL/GenBank/DDBJ whole genome shotgun (WGS) entry which is preliminary data.</text>
</comment>
<feature type="region of interest" description="Disordered" evidence="1">
    <location>
        <begin position="72"/>
        <end position="103"/>
    </location>
</feature>
<reference evidence="2 3" key="1">
    <citation type="submission" date="2024-01" db="EMBL/GenBank/DDBJ databases">
        <title>Genome mining of biosynthetic gene clusters to explore secondary metabolites of Streptomyces sp.</title>
        <authorList>
            <person name="Baig A."/>
            <person name="Ajitkumar Shintre N."/>
            <person name="Kumar H."/>
            <person name="Anbarasu A."/>
            <person name="Ramaiah S."/>
        </authorList>
    </citation>
    <scope>NUCLEOTIDE SEQUENCE [LARGE SCALE GENOMIC DNA]</scope>
    <source>
        <strain evidence="2 3">A57</strain>
    </source>
</reference>
<proteinExistence type="predicted"/>
<sequence>MERSERLQHLLSQADPEVLALVSSSSAGADASDATGDDSRHGGGHDVVDDIALTGGLAALLATGVRAQKFLRRMQRGRTATSDDRPHPPAGADGKTPNDPPTQKDLVDLAILYVVRRHRVPKDQLSFDSISYHDESQAWLVSLAYARGGVYDVAIKSVNNDCIPCHSELLQAD</sequence>
<evidence type="ECO:0000313" key="2">
    <source>
        <dbReference type="EMBL" id="MFB8777928.1"/>
    </source>
</evidence>
<accession>A0ABV5EM43</accession>
<protein>
    <submittedName>
        <fullName evidence="2">Uncharacterized protein</fullName>
    </submittedName>
</protein>
<evidence type="ECO:0000313" key="3">
    <source>
        <dbReference type="Proteomes" id="UP001585080"/>
    </source>
</evidence>
<feature type="compositionally biased region" description="Low complexity" evidence="1">
    <location>
        <begin position="23"/>
        <end position="34"/>
    </location>
</feature>
<dbReference type="Proteomes" id="UP001585080">
    <property type="component" value="Unassembled WGS sequence"/>
</dbReference>
<name>A0ABV5EM43_9ACTN</name>
<gene>
    <name evidence="2" type="ORF">VSS16_35365</name>
</gene>
<keyword evidence="3" id="KW-1185">Reference proteome</keyword>
<feature type="region of interest" description="Disordered" evidence="1">
    <location>
        <begin position="21"/>
        <end position="43"/>
    </location>
</feature>